<reference evidence="1" key="1">
    <citation type="submission" date="2022-09" db="EMBL/GenBank/DDBJ databases">
        <title>Genome analysis and characterization of larvicidal activity of Brevibacillus strains.</title>
        <authorList>
            <person name="Patrusheva E.V."/>
            <person name="Izotova A.O."/>
            <person name="Toshchakov S.V."/>
            <person name="Sineoky S.P."/>
        </authorList>
    </citation>
    <scope>NUCLEOTIDE SEQUENCE</scope>
    <source>
        <strain evidence="1">VKPM_B-13247</strain>
    </source>
</reference>
<protein>
    <submittedName>
        <fullName evidence="1">Uncharacterized protein</fullName>
    </submittedName>
</protein>
<evidence type="ECO:0000313" key="2">
    <source>
        <dbReference type="Proteomes" id="UP001077662"/>
    </source>
</evidence>
<dbReference type="AlphaFoldDB" id="A0AAP3DM83"/>
<sequence length="75" mass="8567">MLLNMKDGGIEKIESDNSFSPGCESCDYGSSYINEFEIYMTTGKIEIKVDQMYEYALTDGYMMQLILPNVEKSSR</sequence>
<organism evidence="1 2">
    <name type="scientific">Brevibacillus laterosporus</name>
    <name type="common">Bacillus laterosporus</name>
    <dbReference type="NCBI Taxonomy" id="1465"/>
    <lineage>
        <taxon>Bacteria</taxon>
        <taxon>Bacillati</taxon>
        <taxon>Bacillota</taxon>
        <taxon>Bacilli</taxon>
        <taxon>Bacillales</taxon>
        <taxon>Paenibacillaceae</taxon>
        <taxon>Brevibacillus</taxon>
    </lineage>
</organism>
<dbReference type="EMBL" id="JAPTNE010000043">
    <property type="protein sequence ID" value="MCZ0809800.1"/>
    <property type="molecule type" value="Genomic_DNA"/>
</dbReference>
<dbReference type="Proteomes" id="UP001077662">
    <property type="component" value="Unassembled WGS sequence"/>
</dbReference>
<evidence type="ECO:0000313" key="1">
    <source>
        <dbReference type="EMBL" id="MCZ0809800.1"/>
    </source>
</evidence>
<comment type="caution">
    <text evidence="1">The sequence shown here is derived from an EMBL/GenBank/DDBJ whole genome shotgun (WGS) entry which is preliminary data.</text>
</comment>
<accession>A0AAP3DM83</accession>
<gene>
    <name evidence="1" type="ORF">O0554_23330</name>
</gene>
<proteinExistence type="predicted"/>
<dbReference type="RefSeq" id="WP_258434736.1">
    <property type="nucleotide sequence ID" value="NZ_JANSGW010000043.1"/>
</dbReference>
<name>A0AAP3DM83_BRELA</name>